<organism evidence="2 3">
    <name type="scientific">Durusdinium trenchii</name>
    <dbReference type="NCBI Taxonomy" id="1381693"/>
    <lineage>
        <taxon>Eukaryota</taxon>
        <taxon>Sar</taxon>
        <taxon>Alveolata</taxon>
        <taxon>Dinophyceae</taxon>
        <taxon>Suessiales</taxon>
        <taxon>Symbiodiniaceae</taxon>
        <taxon>Durusdinium</taxon>
    </lineage>
</organism>
<feature type="region of interest" description="Disordered" evidence="1">
    <location>
        <begin position="71"/>
        <end position="149"/>
    </location>
</feature>
<evidence type="ECO:0000256" key="1">
    <source>
        <dbReference type="SAM" id="MobiDB-lite"/>
    </source>
</evidence>
<feature type="compositionally biased region" description="Basic and acidic residues" evidence="1">
    <location>
        <begin position="114"/>
        <end position="124"/>
    </location>
</feature>
<protein>
    <submittedName>
        <fullName evidence="2">Calmodulin</fullName>
    </submittedName>
</protein>
<gene>
    <name evidence="2" type="ORF">SCF082_LOCUS7288</name>
</gene>
<feature type="region of interest" description="Disordered" evidence="1">
    <location>
        <begin position="254"/>
        <end position="286"/>
    </location>
</feature>
<feature type="compositionally biased region" description="Basic residues" evidence="1">
    <location>
        <begin position="91"/>
        <end position="111"/>
    </location>
</feature>
<feature type="non-terminal residue" evidence="2">
    <location>
        <position position="801"/>
    </location>
</feature>
<comment type="caution">
    <text evidence="2">The sequence shown here is derived from an EMBL/GenBank/DDBJ whole genome shotgun (WGS) entry which is preliminary data.</text>
</comment>
<dbReference type="Proteomes" id="UP001642464">
    <property type="component" value="Unassembled WGS sequence"/>
</dbReference>
<feature type="non-terminal residue" evidence="2">
    <location>
        <position position="1"/>
    </location>
</feature>
<evidence type="ECO:0000313" key="3">
    <source>
        <dbReference type="Proteomes" id="UP001642464"/>
    </source>
</evidence>
<proteinExistence type="predicted"/>
<reference evidence="2 3" key="1">
    <citation type="submission" date="2024-02" db="EMBL/GenBank/DDBJ databases">
        <authorList>
            <person name="Chen Y."/>
            <person name="Shah S."/>
            <person name="Dougan E. K."/>
            <person name="Thang M."/>
            <person name="Chan C."/>
        </authorList>
    </citation>
    <scope>NUCLEOTIDE SEQUENCE [LARGE SCALE GENOMIC DNA]</scope>
</reference>
<name>A0ABP0II73_9DINO</name>
<accession>A0ABP0II73</accession>
<feature type="compositionally biased region" description="Basic and acidic residues" evidence="1">
    <location>
        <begin position="80"/>
        <end position="90"/>
    </location>
</feature>
<dbReference type="EMBL" id="CAXAMM010004078">
    <property type="protein sequence ID" value="CAK9002314.1"/>
    <property type="molecule type" value="Genomic_DNA"/>
</dbReference>
<keyword evidence="3" id="KW-1185">Reference proteome</keyword>
<evidence type="ECO:0000313" key="2">
    <source>
        <dbReference type="EMBL" id="CAK9002314.1"/>
    </source>
</evidence>
<sequence length="801" mass="89703">QAASLRKYIPIDIEFLQLPERVASRAKAVDVLRQTDKLCTLLDNQSHSIKNDKLLIFNMIQHVMTQVIAVPNPQDVPPDGTDKLHSERAFRRQARRLRAKEKREAKRKKALAKAGKDDAKKDESSDSDEDVNDKDKAENAADGEDDSVARIDDELELRNLDADVAQLLDVNTLEEASLRDDAMADIDSDLAHSQTNTDYLDSERFVPGLGQRVRDDTYFVVYEDGGTEDKVPRDAIRTIFELVEMKRKKATKEIAKANANGSGDGDEEESKDESDLRPDLSSGKAAEKRATARRCIWTREPIDHALQVELLISLQRLVEHFAESSAQRRLFKIFTWETAAEVRVNTEPRCDVNHVGMAHEKDHQPPKHRFPSTATPSFYLNDPPVHTEDDIIYRPTLTGFEETLPNQSAAAGLSGSSKSARGDGKDAAATTKAQILGQHDSELLLSLRDILDSVMFEPSRYLSVNLHGVEPVMVPTPYKHLLATPYGTMINELTSSPETVLRATMALLKSALALDTGSVCDIGANVSVQIILFTARLDNYLSLLVRNARRDTHEFMHRQLRDSQFSEACIVRLEEGIVELRQVLMNNVMELFEDYLQKLDDQTRRDPTDEDLIRRNSRLSCDLHAHKLLLCRNIPGDELSAEVAQILVGSFICLTTRHSWNLTKRERGRLLIPEFQLYEVLQVQRRNLVNWCRNLRQGELDRVMQYSLQVSTSTSGSLKSKDDVLSGANRWSRISGVRSLGRYAVSSTRITGPKKSSGDNNDGDDASPFRSPASDVGSSPGDKDGASSTGRSPGRIQLLRE</sequence>
<feature type="region of interest" description="Disordered" evidence="1">
    <location>
        <begin position="746"/>
        <end position="801"/>
    </location>
</feature>